<dbReference type="HOGENOM" id="CLU_1303385_0_0_0"/>
<dbReference type="EMBL" id="CP007139">
    <property type="protein sequence ID" value="AIE85983.1"/>
    <property type="molecule type" value="Genomic_DNA"/>
</dbReference>
<keyword evidence="3" id="KW-1185">Reference proteome</keyword>
<keyword evidence="1" id="KW-1133">Transmembrane helix</keyword>
<proteinExistence type="predicted"/>
<name>A0A068NR16_FIMGI</name>
<dbReference type="AlphaFoldDB" id="A0A068NR16"/>
<accession>A0A068NR16</accession>
<keyword evidence="1" id="KW-0472">Membrane</keyword>
<gene>
    <name evidence="2" type="ORF">OP10G_2615</name>
</gene>
<sequence>MIRGTGILPVGPKGFQPLAEFHEQDGRDTHGLEARATRRNSGFTYTEMVVVIAVMVLIASILLPRADGMRKGRELRTFKNELRNLAALARTRAIESGDVVALSYDKTEKSVYAMQENKEGREQKVGTVKIPDGVTATQFASDQTESVDDGWRVPIFPDGTSTGGGIEFDETDGISFNLAVFRPTARSIVTNGQLPDLSLDHWTAGGYEPRT</sequence>
<organism evidence="2 3">
    <name type="scientific">Fimbriimonas ginsengisoli Gsoil 348</name>
    <dbReference type="NCBI Taxonomy" id="661478"/>
    <lineage>
        <taxon>Bacteria</taxon>
        <taxon>Bacillati</taxon>
        <taxon>Armatimonadota</taxon>
        <taxon>Fimbriimonadia</taxon>
        <taxon>Fimbriimonadales</taxon>
        <taxon>Fimbriimonadaceae</taxon>
        <taxon>Fimbriimonas</taxon>
    </lineage>
</organism>
<dbReference type="InterPro" id="IPR045584">
    <property type="entry name" value="Pilin-like"/>
</dbReference>
<feature type="transmembrane region" description="Helical" evidence="1">
    <location>
        <begin position="42"/>
        <end position="63"/>
    </location>
</feature>
<dbReference type="Gene3D" id="3.30.700.10">
    <property type="entry name" value="Glycoprotein, Type 4 Pilin"/>
    <property type="match status" value="1"/>
</dbReference>
<evidence type="ECO:0008006" key="4">
    <source>
        <dbReference type="Google" id="ProtNLM"/>
    </source>
</evidence>
<keyword evidence="1" id="KW-0812">Transmembrane</keyword>
<dbReference type="Proteomes" id="UP000027982">
    <property type="component" value="Chromosome"/>
</dbReference>
<dbReference type="STRING" id="661478.OP10G_2615"/>
<dbReference type="KEGG" id="fgi:OP10G_2615"/>
<protein>
    <recommendedName>
        <fullName evidence="4">General secretion pathway protein H</fullName>
    </recommendedName>
</protein>
<evidence type="ECO:0000256" key="1">
    <source>
        <dbReference type="SAM" id="Phobius"/>
    </source>
</evidence>
<dbReference type="RefSeq" id="WP_025225468.1">
    <property type="nucleotide sequence ID" value="NZ_CP007139.1"/>
</dbReference>
<evidence type="ECO:0000313" key="3">
    <source>
        <dbReference type="Proteomes" id="UP000027982"/>
    </source>
</evidence>
<evidence type="ECO:0000313" key="2">
    <source>
        <dbReference type="EMBL" id="AIE85983.1"/>
    </source>
</evidence>
<dbReference type="SUPFAM" id="SSF54523">
    <property type="entry name" value="Pili subunits"/>
    <property type="match status" value="1"/>
</dbReference>
<reference evidence="2 3" key="1">
    <citation type="journal article" date="2014" name="PLoS ONE">
        <title>The first complete genome sequence of the class fimbriimonadia in the phylum armatimonadetes.</title>
        <authorList>
            <person name="Hu Z.Y."/>
            <person name="Wang Y.Z."/>
            <person name="Im W.T."/>
            <person name="Wang S.Y."/>
            <person name="Zhao G.P."/>
            <person name="Zheng H.J."/>
            <person name="Quan Z.X."/>
        </authorList>
    </citation>
    <scope>NUCLEOTIDE SEQUENCE [LARGE SCALE GENOMIC DNA]</scope>
    <source>
        <strain evidence="2">Gsoil 348</strain>
    </source>
</reference>